<keyword evidence="2" id="KW-1003">Cell membrane</keyword>
<dbReference type="PIRSF" id="PIRSF006324">
    <property type="entry name" value="LeuE"/>
    <property type="match status" value="1"/>
</dbReference>
<gene>
    <name evidence="7" type="ORF">MLD63_12745</name>
</gene>
<feature type="transmembrane region" description="Helical" evidence="6">
    <location>
        <begin position="201"/>
        <end position="220"/>
    </location>
</feature>
<dbReference type="RefSeq" id="WP_255330293.1">
    <property type="nucleotide sequence ID" value="NZ_JAKZEU010000004.1"/>
</dbReference>
<feature type="transmembrane region" description="Helical" evidence="6">
    <location>
        <begin position="168"/>
        <end position="189"/>
    </location>
</feature>
<comment type="subcellular location">
    <subcellularLocation>
        <location evidence="1">Cell membrane</location>
        <topology evidence="1">Multi-pass membrane protein</topology>
    </subcellularLocation>
</comment>
<dbReference type="PANTHER" id="PTHR30086">
    <property type="entry name" value="ARGININE EXPORTER PROTEIN ARGO"/>
    <property type="match status" value="1"/>
</dbReference>
<proteinExistence type="predicted"/>
<evidence type="ECO:0000256" key="4">
    <source>
        <dbReference type="ARBA" id="ARBA00022989"/>
    </source>
</evidence>
<dbReference type="InterPro" id="IPR001123">
    <property type="entry name" value="LeuE-type"/>
</dbReference>
<evidence type="ECO:0000256" key="1">
    <source>
        <dbReference type="ARBA" id="ARBA00004651"/>
    </source>
</evidence>
<dbReference type="Pfam" id="PF01810">
    <property type="entry name" value="LysE"/>
    <property type="match status" value="1"/>
</dbReference>
<evidence type="ECO:0000256" key="3">
    <source>
        <dbReference type="ARBA" id="ARBA00022692"/>
    </source>
</evidence>
<dbReference type="PANTHER" id="PTHR30086:SF20">
    <property type="entry name" value="ARGININE EXPORTER PROTEIN ARGO-RELATED"/>
    <property type="match status" value="1"/>
</dbReference>
<organism evidence="7 8">
    <name type="scientific">Paracoccus albicereus</name>
    <dbReference type="NCBI Taxonomy" id="2922394"/>
    <lineage>
        <taxon>Bacteria</taxon>
        <taxon>Pseudomonadati</taxon>
        <taxon>Pseudomonadota</taxon>
        <taxon>Alphaproteobacteria</taxon>
        <taxon>Rhodobacterales</taxon>
        <taxon>Paracoccaceae</taxon>
        <taxon>Paracoccus</taxon>
    </lineage>
</organism>
<evidence type="ECO:0000256" key="2">
    <source>
        <dbReference type="ARBA" id="ARBA00022475"/>
    </source>
</evidence>
<evidence type="ECO:0000313" key="8">
    <source>
        <dbReference type="Proteomes" id="UP001203945"/>
    </source>
</evidence>
<name>A0ABT1MSX6_9RHOB</name>
<feature type="transmembrane region" description="Helical" evidence="6">
    <location>
        <begin position="53"/>
        <end position="78"/>
    </location>
</feature>
<keyword evidence="8" id="KW-1185">Reference proteome</keyword>
<dbReference type="EMBL" id="JAKZEU010000004">
    <property type="protein sequence ID" value="MCQ0971291.1"/>
    <property type="molecule type" value="Genomic_DNA"/>
</dbReference>
<dbReference type="Proteomes" id="UP001203945">
    <property type="component" value="Unassembled WGS sequence"/>
</dbReference>
<comment type="caution">
    <text evidence="7">The sequence shown here is derived from an EMBL/GenBank/DDBJ whole genome shotgun (WGS) entry which is preliminary data.</text>
</comment>
<sequence length="223" mass="24049">MEYDAKDHQGSCAMGWPELLTFVVATTFLVTSPGPNGVLIARTVPVSGRAAGFATIAGFFTAFYIHGTLSILGISVILMQSATAFTILKLAGAAYLIWVGLKSLTAAFRGERAPKIAAARRPRSLRRAYLEGLLTNGLNPKVSMFYLAVFPQFIPQGAHPVAVAFELVFVHSMINVIWFSAMVLLLSRLGAVTRGERVQRWLKGVTGIVFIGFGAKLASYRPG</sequence>
<feature type="transmembrane region" description="Helical" evidence="6">
    <location>
        <begin position="20"/>
        <end position="41"/>
    </location>
</feature>
<evidence type="ECO:0000313" key="7">
    <source>
        <dbReference type="EMBL" id="MCQ0971291.1"/>
    </source>
</evidence>
<evidence type="ECO:0000256" key="6">
    <source>
        <dbReference type="SAM" id="Phobius"/>
    </source>
</evidence>
<reference evidence="7 8" key="1">
    <citation type="submission" date="2022-03" db="EMBL/GenBank/DDBJ databases">
        <authorList>
            <person name="He Y."/>
        </authorList>
    </citation>
    <scope>NUCLEOTIDE SEQUENCE [LARGE SCALE GENOMIC DNA]</scope>
    <source>
        <strain evidence="7 8">TK19116</strain>
    </source>
</reference>
<keyword evidence="5 6" id="KW-0472">Membrane</keyword>
<evidence type="ECO:0000256" key="5">
    <source>
        <dbReference type="ARBA" id="ARBA00023136"/>
    </source>
</evidence>
<accession>A0ABT1MSX6</accession>
<protein>
    <submittedName>
        <fullName evidence="7">LysE family translocator</fullName>
    </submittedName>
</protein>
<keyword evidence="4 6" id="KW-1133">Transmembrane helix</keyword>
<keyword evidence="3 6" id="KW-0812">Transmembrane</keyword>
<feature type="transmembrane region" description="Helical" evidence="6">
    <location>
        <begin position="84"/>
        <end position="108"/>
    </location>
</feature>